<dbReference type="Pfam" id="PF19086">
    <property type="entry name" value="Terpene_syn_C_2"/>
    <property type="match status" value="1"/>
</dbReference>
<dbReference type="SUPFAM" id="SSF48576">
    <property type="entry name" value="Terpenoid synthases"/>
    <property type="match status" value="1"/>
</dbReference>
<dbReference type="InterPro" id="IPR008949">
    <property type="entry name" value="Isoprenoid_synthase_dom_sf"/>
</dbReference>
<evidence type="ECO:0008006" key="3">
    <source>
        <dbReference type="Google" id="ProtNLM"/>
    </source>
</evidence>
<dbReference type="AlphaFoldDB" id="A0A232M6I7"/>
<gene>
    <name evidence="1" type="ORF">Egran_00523</name>
</gene>
<sequence>MGNSILPFPDYPFVNSRELDRDALKRAGCFTTFRARINIRDNLANIGMIRADKDWATAKNQQWNSITVGCTFSPVGTAASFMFFECLPDRMEVLSYLNELGFLHDDDMETLDSELALNAHKRLRNALICEKDSEGKSPKSVAIMKKLFSAVVLDCLEIDLAAGRDVMRCYTDDWLKVLDTSSIPLTTLDEYFKYRFENVSLRTYWRMIAFGHGTPLSDEDFNLMSPLLDITARTYLLTNDLYSWPIEKYQNKDHIANAVFLYIKTQTMSEEEAITKVKQDVLDHEARFFLIRESFCKAHPDHPARLKKFVNVLEPSIGGYHYWCSTCPRHNSPKRIFPCVRMASTKRLKAMRPQLILYPGAPTPPS</sequence>
<accession>A0A232M6I7</accession>
<dbReference type="OrthoDB" id="6921389at2759"/>
<dbReference type="Proteomes" id="UP000243515">
    <property type="component" value="Unassembled WGS sequence"/>
</dbReference>
<keyword evidence="2" id="KW-1185">Reference proteome</keyword>
<proteinExistence type="predicted"/>
<dbReference type="Gene3D" id="1.10.600.10">
    <property type="entry name" value="Farnesyl Diphosphate Synthase"/>
    <property type="match status" value="1"/>
</dbReference>
<dbReference type="EMBL" id="NPHW01002338">
    <property type="protein sequence ID" value="OXV11717.1"/>
    <property type="molecule type" value="Genomic_DNA"/>
</dbReference>
<protein>
    <recommendedName>
        <fullName evidence="3">Terpene synthase</fullName>
    </recommendedName>
</protein>
<comment type="caution">
    <text evidence="1">The sequence shown here is derived from an EMBL/GenBank/DDBJ whole genome shotgun (WGS) entry which is preliminary data.</text>
</comment>
<name>A0A232M6I7_9EURO</name>
<reference evidence="1 2" key="1">
    <citation type="journal article" date="2015" name="Environ. Microbiol.">
        <title>Metagenome sequence of Elaphomyces granulatus from sporocarp tissue reveals Ascomycota ectomycorrhizal fingerprints of genome expansion and a Proteobacteria-rich microbiome.</title>
        <authorList>
            <person name="Quandt C.A."/>
            <person name="Kohler A."/>
            <person name="Hesse C.N."/>
            <person name="Sharpton T.J."/>
            <person name="Martin F."/>
            <person name="Spatafora J.W."/>
        </authorList>
    </citation>
    <scope>NUCLEOTIDE SEQUENCE [LARGE SCALE GENOMIC DNA]</scope>
    <source>
        <strain evidence="1 2">OSC145934</strain>
    </source>
</reference>
<organism evidence="1 2">
    <name type="scientific">Elaphomyces granulatus</name>
    <dbReference type="NCBI Taxonomy" id="519963"/>
    <lineage>
        <taxon>Eukaryota</taxon>
        <taxon>Fungi</taxon>
        <taxon>Dikarya</taxon>
        <taxon>Ascomycota</taxon>
        <taxon>Pezizomycotina</taxon>
        <taxon>Eurotiomycetes</taxon>
        <taxon>Eurotiomycetidae</taxon>
        <taxon>Eurotiales</taxon>
        <taxon>Elaphomycetaceae</taxon>
        <taxon>Elaphomyces</taxon>
    </lineage>
</organism>
<evidence type="ECO:0000313" key="1">
    <source>
        <dbReference type="EMBL" id="OXV11717.1"/>
    </source>
</evidence>
<evidence type="ECO:0000313" key="2">
    <source>
        <dbReference type="Proteomes" id="UP000243515"/>
    </source>
</evidence>